<feature type="domain" description="BEACH" evidence="3">
    <location>
        <begin position="504"/>
        <end position="817"/>
    </location>
</feature>
<dbReference type="PROSITE" id="PS50197">
    <property type="entry name" value="BEACH"/>
    <property type="match status" value="1"/>
</dbReference>
<dbReference type="Pfam" id="PF02138">
    <property type="entry name" value="Beach"/>
    <property type="match status" value="1"/>
</dbReference>
<sequence>MAQSSKLSPLGLPFGQTHMPHPRFNLFHIDNQEIHLYQIQAGLFVDKPNVKQLDSGNLHLNSRSIVFDNDKVQDPLVKLRFNQQFTIEQFNGEQMTSLFNHQSNNTSINLANNNFFSANNKNQQQHSIIQNQEGIPHSSTKQPLLLNKMNQPLNTNKYTSLPQSATNNNTNNGFTNQQTPYNDNNTNIHDGLAQSQQKNDGKGQKLTIKKQVLQKSKNRTTDSIGSVSPSKTFRPQIQQQTFVSLESTQKQQFLREFYVFITNKLSSQHLGMLENQNNANISTSFIQEKIFEMQILLITVKQVIKIPRKPPGPQYLDQDQKSKLNQDNQPRYLLFVLLQEEPIRSQFINNLMQFTQPDTLSQGQGLYLSEDDILRRYIDNEKKRYLEYIKHSEKNDKSQKFLIKQIVKRITIEGEHTYLMLLRQDESKQFSIQLIPIMNAPFQANQIDINMDNIKFALTYRFMFEYHSIRLVTHFTSDEFIVTFQTKQQQEKCLNLILKHSPNLQNQVIENVQYFQVSWANGQISNGDYLLYINFISHRSFNDLTQYPVFPWIIQDYKNDQLNYSKQSITFRDLSKQLGALSPDKLDQFKSKYFEIINKSSTLVNTYPHSGINSGTLGSVTESEKPYMFLSHYSTPGIVLYYLIRQVPSYILKVQNEGYGGPPDRIFFDIGSSWSNGMKVLADNKELIPEFYFGDGSFLQNLNQLELGLNNLEEQVNHVTLPPWAKSHQDFIIKNREALESNYVSANLHIWIDLVFGHLQKGEKASFANNLFQPTSLEDNVDFSQISSPLERLALEAQLRNFGQCPVQVFQQPHLERQLRQISLKSSPSNQQNNQNNMQDQGGLEQQCELQLNEIQNLKKAFDDINEKNEENLMKQMQEFKFLDEKHRRRITRYREDSDKQIAKYIQMVTFLKQQKKQIKDELDHQKAKETEYMMTIDNLKLQLYQQQQTLQFSQQSHSRGVIGNFMGQDTGKQPPMSAQMSRLIEKKPATAEYLKSLDTGQFSTLNEKDVGNVANSGHKPYILQQAKGGLDKKKSQQLAGASTIANSRLGIVTSDSHNSHQIGQLGIRNNQSVISNSQQNNGNNINLNTNNSNKNQIKPKIINNQQ</sequence>
<dbReference type="InterPro" id="IPR057496">
    <property type="entry name" value="FAN-like_PH"/>
</dbReference>
<dbReference type="SMART" id="SM01026">
    <property type="entry name" value="Beach"/>
    <property type="match status" value="1"/>
</dbReference>
<keyword evidence="5" id="KW-1185">Reference proteome</keyword>
<dbReference type="Gene3D" id="1.10.1540.10">
    <property type="entry name" value="BEACH domain"/>
    <property type="match status" value="1"/>
</dbReference>
<dbReference type="SUPFAM" id="SSF81837">
    <property type="entry name" value="BEACH domain"/>
    <property type="match status" value="1"/>
</dbReference>
<dbReference type="Proteomes" id="UP000039865">
    <property type="component" value="Unassembled WGS sequence"/>
</dbReference>
<dbReference type="Pfam" id="PF25400">
    <property type="entry name" value="PH_FAN"/>
    <property type="match status" value="1"/>
</dbReference>
<dbReference type="AlphaFoldDB" id="A0A078B9R5"/>
<dbReference type="InterPro" id="IPR000409">
    <property type="entry name" value="BEACH_dom"/>
</dbReference>
<accession>A0A078B9R5</accession>
<evidence type="ECO:0000313" key="5">
    <source>
        <dbReference type="Proteomes" id="UP000039865"/>
    </source>
</evidence>
<feature type="region of interest" description="Disordered" evidence="2">
    <location>
        <begin position="1075"/>
        <end position="1107"/>
    </location>
</feature>
<evidence type="ECO:0000256" key="2">
    <source>
        <dbReference type="SAM" id="MobiDB-lite"/>
    </source>
</evidence>
<dbReference type="InterPro" id="IPR036372">
    <property type="entry name" value="BEACH_dom_sf"/>
</dbReference>
<proteinExistence type="predicted"/>
<keyword evidence="1" id="KW-0175">Coiled coil</keyword>
<dbReference type="OrthoDB" id="26681at2759"/>
<name>A0A078B9R5_STYLE</name>
<dbReference type="EMBL" id="CCKQ01019162">
    <property type="protein sequence ID" value="CDW91174.1"/>
    <property type="molecule type" value="Genomic_DNA"/>
</dbReference>
<organism evidence="4 5">
    <name type="scientific">Stylonychia lemnae</name>
    <name type="common">Ciliate</name>
    <dbReference type="NCBI Taxonomy" id="5949"/>
    <lineage>
        <taxon>Eukaryota</taxon>
        <taxon>Sar</taxon>
        <taxon>Alveolata</taxon>
        <taxon>Ciliophora</taxon>
        <taxon>Intramacronucleata</taxon>
        <taxon>Spirotrichea</taxon>
        <taxon>Stichotrichia</taxon>
        <taxon>Sporadotrichida</taxon>
        <taxon>Oxytrichidae</taxon>
        <taxon>Stylonychinae</taxon>
        <taxon>Stylonychia</taxon>
    </lineage>
</organism>
<gene>
    <name evidence="4" type="primary">Contig8519.g9091</name>
    <name evidence="4" type="ORF">STYLEM_20326</name>
</gene>
<dbReference type="CDD" id="cd06071">
    <property type="entry name" value="Beach"/>
    <property type="match status" value="1"/>
</dbReference>
<dbReference type="PANTHER" id="PTHR13743:SF123">
    <property type="entry name" value="PROTEIN FAN"/>
    <property type="match status" value="1"/>
</dbReference>
<protein>
    <recommendedName>
        <fullName evidence="3">BEACH domain-containing protein</fullName>
    </recommendedName>
</protein>
<dbReference type="InParanoid" id="A0A078B9R5"/>
<evidence type="ECO:0000313" key="4">
    <source>
        <dbReference type="EMBL" id="CDW91174.1"/>
    </source>
</evidence>
<evidence type="ECO:0000256" key="1">
    <source>
        <dbReference type="SAM" id="Coils"/>
    </source>
</evidence>
<feature type="compositionally biased region" description="Low complexity" evidence="2">
    <location>
        <begin position="830"/>
        <end position="844"/>
    </location>
</feature>
<reference evidence="4 5" key="1">
    <citation type="submission" date="2014-06" db="EMBL/GenBank/DDBJ databases">
        <authorList>
            <person name="Swart Estienne"/>
        </authorList>
    </citation>
    <scope>NUCLEOTIDE SEQUENCE [LARGE SCALE GENOMIC DNA]</scope>
    <source>
        <strain evidence="4 5">130c</strain>
    </source>
</reference>
<dbReference type="PANTHER" id="PTHR13743">
    <property type="entry name" value="BEIGE/BEACH-RELATED"/>
    <property type="match status" value="1"/>
</dbReference>
<dbReference type="InterPro" id="IPR050865">
    <property type="entry name" value="BEACH_Domain"/>
</dbReference>
<feature type="coiled-coil region" evidence="1">
    <location>
        <begin position="848"/>
        <end position="929"/>
    </location>
</feature>
<evidence type="ECO:0000259" key="3">
    <source>
        <dbReference type="PROSITE" id="PS50197"/>
    </source>
</evidence>
<feature type="region of interest" description="Disordered" evidence="2">
    <location>
        <begin position="825"/>
        <end position="844"/>
    </location>
</feature>